<name>M9M0V8_PAEPP</name>
<reference evidence="1 2" key="1">
    <citation type="submission" date="2012-10" db="EMBL/GenBank/DDBJ databases">
        <title>Draft Genome Sequence of Paenibacillus popilliae ATCC 14706T.</title>
        <authorList>
            <person name="Iiyama K."/>
            <person name="Mori K."/>
            <person name="Mon H."/>
            <person name="Chieda Y."/>
            <person name="Lee J.M."/>
            <person name="Kusakabe T."/>
            <person name="Tashiro K."/>
            <person name="Asano S."/>
            <person name="Yasunaga-Aoki C."/>
            <person name="Shimizu S."/>
        </authorList>
    </citation>
    <scope>NUCLEOTIDE SEQUENCE [LARGE SCALE GENOMIC DNA]</scope>
    <source>
        <strain evidence="1 2">ATCC 14706</strain>
    </source>
</reference>
<evidence type="ECO:0000313" key="1">
    <source>
        <dbReference type="EMBL" id="GAC42509.1"/>
    </source>
</evidence>
<gene>
    <name evidence="1" type="ORF">PPOP_1866</name>
</gene>
<dbReference type="InterPro" id="IPR006379">
    <property type="entry name" value="HAD-SF_hydro_IIB"/>
</dbReference>
<dbReference type="NCBIfam" id="TIGR00099">
    <property type="entry name" value="Cof-subfamily"/>
    <property type="match status" value="1"/>
</dbReference>
<evidence type="ECO:0000313" key="2">
    <source>
        <dbReference type="Proteomes" id="UP000029453"/>
    </source>
</evidence>
<comment type="caution">
    <text evidence="1">The sequence shown here is derived from an EMBL/GenBank/DDBJ whole genome shotgun (WGS) entry which is preliminary data.</text>
</comment>
<dbReference type="SUPFAM" id="SSF56784">
    <property type="entry name" value="HAD-like"/>
    <property type="match status" value="1"/>
</dbReference>
<dbReference type="InterPro" id="IPR036412">
    <property type="entry name" value="HAD-like_sf"/>
</dbReference>
<dbReference type="GO" id="GO:0000287">
    <property type="term" value="F:magnesium ion binding"/>
    <property type="evidence" value="ECO:0007669"/>
    <property type="project" value="TreeGrafter"/>
</dbReference>
<keyword evidence="2" id="KW-1185">Reference proteome</keyword>
<dbReference type="Proteomes" id="UP000029453">
    <property type="component" value="Unassembled WGS sequence"/>
</dbReference>
<dbReference type="EMBL" id="BALG01000105">
    <property type="protein sequence ID" value="GAC42509.1"/>
    <property type="molecule type" value="Genomic_DNA"/>
</dbReference>
<dbReference type="NCBIfam" id="TIGR01484">
    <property type="entry name" value="HAD-SF-IIB"/>
    <property type="match status" value="1"/>
</dbReference>
<dbReference type="InterPro" id="IPR023214">
    <property type="entry name" value="HAD_sf"/>
</dbReference>
<dbReference type="GO" id="GO:0016791">
    <property type="term" value="F:phosphatase activity"/>
    <property type="evidence" value="ECO:0007669"/>
    <property type="project" value="UniProtKB-ARBA"/>
</dbReference>
<sequence>MPAGSEKGETSTLYKLIAIDIDDTLITDAKEITSGTKHALELAVAAGATVTLATGRMYASARNLALQTGLNVPLITYQGSLVKNVMDGHILYERAVPKEAAMRLLRYCDECGLHLQLYIDDRLYARKENDKLIAYAQLSDIPYSIEPDFNRLIASPSTKMLMIDEPATLDAAAAELKELLGPEVHITKSKPHFLEITHREGTKGSALRYLAQHVGCTLEETIAIGDSWNDHDMIETAGLGVAMGNAVDSLKAVADYVTRTNNEEGVRHVIEKFVLNWA</sequence>
<dbReference type="Gene3D" id="3.40.50.1000">
    <property type="entry name" value="HAD superfamily/HAD-like"/>
    <property type="match status" value="1"/>
</dbReference>
<dbReference type="SFLD" id="SFLDG01140">
    <property type="entry name" value="C2.B:_Phosphomannomutase_and_P"/>
    <property type="match status" value="1"/>
</dbReference>
<dbReference type="InterPro" id="IPR000150">
    <property type="entry name" value="Cof"/>
</dbReference>
<dbReference type="CDD" id="cd07516">
    <property type="entry name" value="HAD_Pase"/>
    <property type="match status" value="1"/>
</dbReference>
<dbReference type="PANTHER" id="PTHR10000:SF8">
    <property type="entry name" value="HAD SUPERFAMILY HYDROLASE-LIKE, TYPE 3"/>
    <property type="match status" value="1"/>
</dbReference>
<organism evidence="1 2">
    <name type="scientific">Paenibacillus popilliae ATCC 14706</name>
    <dbReference type="NCBI Taxonomy" id="1212764"/>
    <lineage>
        <taxon>Bacteria</taxon>
        <taxon>Bacillati</taxon>
        <taxon>Bacillota</taxon>
        <taxon>Bacilli</taxon>
        <taxon>Bacillales</taxon>
        <taxon>Paenibacillaceae</taxon>
        <taxon>Paenibacillus</taxon>
    </lineage>
</organism>
<proteinExistence type="predicted"/>
<dbReference type="Gene3D" id="3.30.1240.10">
    <property type="match status" value="1"/>
</dbReference>
<accession>M9M0V8</accession>
<dbReference type="SFLD" id="SFLDS00003">
    <property type="entry name" value="Haloacid_Dehalogenase"/>
    <property type="match status" value="1"/>
</dbReference>
<dbReference type="PROSITE" id="PS01229">
    <property type="entry name" value="COF_2"/>
    <property type="match status" value="1"/>
</dbReference>
<protein>
    <submittedName>
        <fullName evidence="1">Predicted hydrolase</fullName>
    </submittedName>
</protein>
<dbReference type="SFLD" id="SFLDG01144">
    <property type="entry name" value="C2.B.4:_PGP_Like"/>
    <property type="match status" value="1"/>
</dbReference>
<keyword evidence="1" id="KW-0378">Hydrolase</keyword>
<dbReference type="Pfam" id="PF08282">
    <property type="entry name" value="Hydrolase_3"/>
    <property type="match status" value="1"/>
</dbReference>
<dbReference type="GO" id="GO:0005829">
    <property type="term" value="C:cytosol"/>
    <property type="evidence" value="ECO:0007669"/>
    <property type="project" value="TreeGrafter"/>
</dbReference>
<dbReference type="AlphaFoldDB" id="M9M0V8"/>
<dbReference type="PANTHER" id="PTHR10000">
    <property type="entry name" value="PHOSPHOSERINE PHOSPHATASE"/>
    <property type="match status" value="1"/>
</dbReference>